<dbReference type="AlphaFoldDB" id="A0A6G1DXY4"/>
<organism evidence="2 3">
    <name type="scientific">Oryza meyeriana var. granulata</name>
    <dbReference type="NCBI Taxonomy" id="110450"/>
    <lineage>
        <taxon>Eukaryota</taxon>
        <taxon>Viridiplantae</taxon>
        <taxon>Streptophyta</taxon>
        <taxon>Embryophyta</taxon>
        <taxon>Tracheophyta</taxon>
        <taxon>Spermatophyta</taxon>
        <taxon>Magnoliopsida</taxon>
        <taxon>Liliopsida</taxon>
        <taxon>Poales</taxon>
        <taxon>Poaceae</taxon>
        <taxon>BOP clade</taxon>
        <taxon>Oryzoideae</taxon>
        <taxon>Oryzeae</taxon>
        <taxon>Oryzinae</taxon>
        <taxon>Oryza</taxon>
        <taxon>Oryza meyeriana</taxon>
    </lineage>
</organism>
<proteinExistence type="predicted"/>
<dbReference type="EMBL" id="SPHZ02000005">
    <property type="protein sequence ID" value="KAF0917271.1"/>
    <property type="molecule type" value="Genomic_DNA"/>
</dbReference>
<name>A0A6G1DXY4_9ORYZ</name>
<evidence type="ECO:0000313" key="3">
    <source>
        <dbReference type="Proteomes" id="UP000479710"/>
    </source>
</evidence>
<feature type="region of interest" description="Disordered" evidence="1">
    <location>
        <begin position="35"/>
        <end position="60"/>
    </location>
</feature>
<gene>
    <name evidence="2" type="ORF">E2562_017450</name>
</gene>
<reference evidence="2 3" key="1">
    <citation type="submission" date="2019-11" db="EMBL/GenBank/DDBJ databases">
        <title>Whole genome sequence of Oryza granulata.</title>
        <authorList>
            <person name="Li W."/>
        </authorList>
    </citation>
    <scope>NUCLEOTIDE SEQUENCE [LARGE SCALE GENOMIC DNA]</scope>
    <source>
        <strain evidence="3">cv. Menghai</strain>
        <tissue evidence="2">Leaf</tissue>
    </source>
</reference>
<keyword evidence="3" id="KW-1185">Reference proteome</keyword>
<protein>
    <submittedName>
        <fullName evidence="2">Uncharacterized protein</fullName>
    </submittedName>
</protein>
<evidence type="ECO:0000313" key="2">
    <source>
        <dbReference type="EMBL" id="KAF0917271.1"/>
    </source>
</evidence>
<accession>A0A6G1DXY4</accession>
<comment type="caution">
    <text evidence="2">The sequence shown here is derived from an EMBL/GenBank/DDBJ whole genome shotgun (WGS) entry which is preliminary data.</text>
</comment>
<sequence>MIRALASLDRATQAVTCHHAAPSPAPLPFALLPPELNIGNPAEGKDGGGRDLASSSFRRA</sequence>
<dbReference type="Proteomes" id="UP000479710">
    <property type="component" value="Unassembled WGS sequence"/>
</dbReference>
<evidence type="ECO:0000256" key="1">
    <source>
        <dbReference type="SAM" id="MobiDB-lite"/>
    </source>
</evidence>